<comment type="caution">
    <text evidence="2">The sequence shown here is derived from an EMBL/GenBank/DDBJ whole genome shotgun (WGS) entry which is preliminary data.</text>
</comment>
<evidence type="ECO:0000313" key="3">
    <source>
        <dbReference type="Proteomes" id="UP001497416"/>
    </source>
</evidence>
<feature type="transmembrane region" description="Helical" evidence="1">
    <location>
        <begin position="96"/>
        <end position="117"/>
    </location>
</feature>
<keyword evidence="1" id="KW-0812">Transmembrane</keyword>
<protein>
    <recommendedName>
        <fullName evidence="4">Zinc ribbon family protein</fullName>
    </recommendedName>
</protein>
<accession>A0ABM9NWM0</accession>
<evidence type="ECO:0000256" key="1">
    <source>
        <dbReference type="SAM" id="Phobius"/>
    </source>
</evidence>
<keyword evidence="1" id="KW-0472">Membrane</keyword>
<evidence type="ECO:0000313" key="2">
    <source>
        <dbReference type="EMBL" id="CAL2081782.1"/>
    </source>
</evidence>
<evidence type="ECO:0008006" key="4">
    <source>
        <dbReference type="Google" id="ProtNLM"/>
    </source>
</evidence>
<gene>
    <name evidence="2" type="ORF">T190607A01A_11252</name>
</gene>
<keyword evidence="3" id="KW-1185">Reference proteome</keyword>
<dbReference type="EMBL" id="CAXIXY010000003">
    <property type="protein sequence ID" value="CAL2081782.1"/>
    <property type="molecule type" value="Genomic_DNA"/>
</dbReference>
<dbReference type="Proteomes" id="UP001497416">
    <property type="component" value="Unassembled WGS sequence"/>
</dbReference>
<organism evidence="2 3">
    <name type="scientific">Tenacibaculum platacis</name>
    <dbReference type="NCBI Taxonomy" id="3137852"/>
    <lineage>
        <taxon>Bacteria</taxon>
        <taxon>Pseudomonadati</taxon>
        <taxon>Bacteroidota</taxon>
        <taxon>Flavobacteriia</taxon>
        <taxon>Flavobacteriales</taxon>
        <taxon>Flavobacteriaceae</taxon>
        <taxon>Tenacibaculum</taxon>
    </lineage>
</organism>
<reference evidence="2 3" key="1">
    <citation type="submission" date="2024-05" db="EMBL/GenBank/DDBJ databases">
        <authorList>
            <person name="Duchaud E."/>
        </authorList>
    </citation>
    <scope>NUCLEOTIDE SEQUENCE [LARGE SCALE GENOMIC DNA]</scope>
    <source>
        <strain evidence="2">Ena-SAMPLE-TAB-13-05-2024-13:56:06:370-140302</strain>
    </source>
</reference>
<proteinExistence type="predicted"/>
<name>A0ABM9NWM0_9FLAO</name>
<keyword evidence="1" id="KW-1133">Transmembrane helix</keyword>
<sequence length="282" mass="32879">MLIFFGVRTSMIGSVLIKQNVSCDYCNVDNNLRVTVYGSYFHVFWIPIISFGRSVEVTCLHCKKTYSENEIPNNLKPAVDTILRAKTMKSSKWHSFGCLIIGFVFLLTFLLAIYALIYNTFNSKTDFNNENEVQETINLDKEYYQKKPKKVAKWRKELNNLMDYSVIEPSILEDPVAHNIKNCLEPKTTFAEEYSMSYATKIIKDKILILIEVGDYNQYSEDQKKQLYAHIEYCVKKVLKNEPYKVYVGVYKKNNLFMQQSPKESIKDSLALKSELLKSFFE</sequence>
<dbReference type="RefSeq" id="WP_348711140.1">
    <property type="nucleotide sequence ID" value="NZ_CAXIXY010000003.1"/>
</dbReference>